<dbReference type="Gene3D" id="3.40.50.300">
    <property type="entry name" value="P-loop containing nucleotide triphosphate hydrolases"/>
    <property type="match status" value="1"/>
</dbReference>
<protein>
    <recommendedName>
        <fullName evidence="3">HPr kinase</fullName>
    </recommendedName>
</protein>
<evidence type="ECO:0000313" key="2">
    <source>
        <dbReference type="Proteomes" id="UP000321121"/>
    </source>
</evidence>
<dbReference type="SUPFAM" id="SSF53795">
    <property type="entry name" value="PEP carboxykinase-like"/>
    <property type="match status" value="1"/>
</dbReference>
<gene>
    <name evidence="1" type="ORF">HHA04nite_29910</name>
</gene>
<sequence>MSTANATPAALAETLIGEAELLERALVLDMGRATLAIRSNSAALLDRLGDYFAHCLAPDAAATLEVVVIEREAPALDTAFVDWAREPGKTGRKDSVHDLPGGRLVRKVRTGMVFLQSAPHCIAAGPCLAHDNQVVNFVIAQYMNHLQRADWQVCHAAALVRDGRALAIAAFSGGGKSTAMLHALEHPATVFLTNDRLFLKREGGEVRAAGVPKQPRINPGTALHNPRLETLLPVARRDQLRALPADALWELEEKHDVPVAARYGPDRLTDEATLGGFVVLNWRRDDASPPRVAAVDLTQRRDLLAAIMKSAGPFYQRADGSFLADDEPLDEAAYLDVLAGVPVFEVSGGIDFNALVAGHLIPLLEG</sequence>
<dbReference type="InterPro" id="IPR027597">
    <property type="entry name" value="HprK-rel_B"/>
</dbReference>
<keyword evidence="2" id="KW-1185">Reference proteome</keyword>
<evidence type="ECO:0008006" key="3">
    <source>
        <dbReference type="Google" id="ProtNLM"/>
    </source>
</evidence>
<name>A0ABQ0U7Q4_9GAMM</name>
<dbReference type="Proteomes" id="UP000321121">
    <property type="component" value="Unassembled WGS sequence"/>
</dbReference>
<organism evidence="1 2">
    <name type="scientific">Halomonas halophila</name>
    <dbReference type="NCBI Taxonomy" id="29573"/>
    <lineage>
        <taxon>Bacteria</taxon>
        <taxon>Pseudomonadati</taxon>
        <taxon>Pseudomonadota</taxon>
        <taxon>Gammaproteobacteria</taxon>
        <taxon>Oceanospirillales</taxon>
        <taxon>Halomonadaceae</taxon>
        <taxon>Halomonas</taxon>
    </lineage>
</organism>
<dbReference type="InterPro" id="IPR027417">
    <property type="entry name" value="P-loop_NTPase"/>
</dbReference>
<reference evidence="1 2" key="1">
    <citation type="submission" date="2019-07" db="EMBL/GenBank/DDBJ databases">
        <title>Whole genome shotgun sequence of Halomonas halophila NBRC 102604.</title>
        <authorList>
            <person name="Hosoyama A."/>
            <person name="Uohara A."/>
            <person name="Ohji S."/>
            <person name="Ichikawa N."/>
        </authorList>
    </citation>
    <scope>NUCLEOTIDE SEQUENCE [LARGE SCALE GENOMIC DNA]</scope>
    <source>
        <strain evidence="1 2">NBRC 102604</strain>
    </source>
</reference>
<dbReference type="RefSeq" id="WP_146910123.1">
    <property type="nucleotide sequence ID" value="NZ_BJUS01000045.1"/>
</dbReference>
<dbReference type="NCBIfam" id="TIGR04355">
    <property type="entry name" value="HprK_rel_B"/>
    <property type="match status" value="1"/>
</dbReference>
<accession>A0ABQ0U7Q4</accession>
<evidence type="ECO:0000313" key="1">
    <source>
        <dbReference type="EMBL" id="GEK74447.1"/>
    </source>
</evidence>
<proteinExistence type="predicted"/>
<comment type="caution">
    <text evidence="1">The sequence shown here is derived from an EMBL/GenBank/DDBJ whole genome shotgun (WGS) entry which is preliminary data.</text>
</comment>
<dbReference type="EMBL" id="BJUS01000045">
    <property type="protein sequence ID" value="GEK74447.1"/>
    <property type="molecule type" value="Genomic_DNA"/>
</dbReference>